<dbReference type="Gene3D" id="2.40.50.140">
    <property type="entry name" value="Nucleic acid-binding proteins"/>
    <property type="match status" value="1"/>
</dbReference>
<comment type="subunit">
    <text evidence="2">Homotetramer.</text>
</comment>
<dbReference type="InterPro" id="IPR012340">
    <property type="entry name" value="NA-bd_OB-fold"/>
</dbReference>
<dbReference type="NCBIfam" id="TIGR00621">
    <property type="entry name" value="ssb"/>
    <property type="match status" value="1"/>
</dbReference>
<comment type="caution">
    <text evidence="2">Lacks conserved residue(s) required for the propagation of feature annotation.</text>
</comment>
<dbReference type="EMBL" id="AHMY02000023">
    <property type="protein sequence ID" value="EKO16565.1"/>
    <property type="molecule type" value="Genomic_DNA"/>
</dbReference>
<evidence type="ECO:0000256" key="3">
    <source>
        <dbReference type="PIRNR" id="PIRNR002070"/>
    </source>
</evidence>
<dbReference type="CDD" id="cd04496">
    <property type="entry name" value="SSB_OBF"/>
    <property type="match status" value="1"/>
</dbReference>
<dbReference type="PANTHER" id="PTHR10302:SF27">
    <property type="entry name" value="SINGLE-STRANDED DNA-BINDING PROTEIN"/>
    <property type="match status" value="1"/>
</dbReference>
<reference evidence="4 5" key="1">
    <citation type="submission" date="2012-10" db="EMBL/GenBank/DDBJ databases">
        <authorList>
            <person name="Harkins D.M."/>
            <person name="Durkin A.S."/>
            <person name="Brinkac L.M."/>
            <person name="Selengut J.D."/>
            <person name="Sanka R."/>
            <person name="DePew J."/>
            <person name="Purushe J."/>
            <person name="Peacock S.J."/>
            <person name="Thaipadungpanit J."/>
            <person name="Wuthiekanun V.W."/>
            <person name="Day N.P."/>
            <person name="Vinetz J.M."/>
            <person name="Sutton G.G."/>
            <person name="Nelson W.C."/>
            <person name="Fouts D.E."/>
        </authorList>
    </citation>
    <scope>NUCLEOTIDE SEQUENCE [LARGE SCALE GENOMIC DNA]</scope>
    <source>
        <strain evidence="4 5">H1</strain>
    </source>
</reference>
<keyword evidence="1 2" id="KW-0238">DNA-binding</keyword>
<evidence type="ECO:0000313" key="5">
    <source>
        <dbReference type="Proteomes" id="UP000006253"/>
    </source>
</evidence>
<evidence type="ECO:0000256" key="2">
    <source>
        <dbReference type="HAMAP-Rule" id="MF_00984"/>
    </source>
</evidence>
<dbReference type="SUPFAM" id="SSF50249">
    <property type="entry name" value="Nucleic acid-binding proteins"/>
    <property type="match status" value="1"/>
</dbReference>
<dbReference type="PROSITE" id="PS50935">
    <property type="entry name" value="SSB"/>
    <property type="match status" value="1"/>
</dbReference>
<dbReference type="Pfam" id="PF00436">
    <property type="entry name" value="SSB"/>
    <property type="match status" value="1"/>
</dbReference>
<proteinExistence type="inferred from homology"/>
<dbReference type="AlphaFoldDB" id="A0A0E2B5W3"/>
<dbReference type="PANTHER" id="PTHR10302">
    <property type="entry name" value="SINGLE-STRANDED DNA-BINDING PROTEIN"/>
    <property type="match status" value="1"/>
</dbReference>
<evidence type="ECO:0000313" key="4">
    <source>
        <dbReference type="EMBL" id="EKO16565.1"/>
    </source>
</evidence>
<protein>
    <recommendedName>
        <fullName evidence="2 3">Single-stranded DNA-binding protein</fullName>
        <shortName evidence="2">SSB</shortName>
    </recommendedName>
</protein>
<evidence type="ECO:0000256" key="1">
    <source>
        <dbReference type="ARBA" id="ARBA00023125"/>
    </source>
</evidence>
<accession>A0A0E2B5W3</accession>
<name>A0A0E2B5W3_9LEPT</name>
<organism evidence="4 5">
    <name type="scientific">Leptospira kirschneri str. H1</name>
    <dbReference type="NCBI Taxonomy" id="1049966"/>
    <lineage>
        <taxon>Bacteria</taxon>
        <taxon>Pseudomonadati</taxon>
        <taxon>Spirochaetota</taxon>
        <taxon>Spirochaetia</taxon>
        <taxon>Leptospirales</taxon>
        <taxon>Leptospiraceae</taxon>
        <taxon>Leptospira</taxon>
    </lineage>
</organism>
<dbReference type="Proteomes" id="UP000006253">
    <property type="component" value="Unassembled WGS sequence"/>
</dbReference>
<dbReference type="FunFam" id="2.40.50.140:FF:000284">
    <property type="entry name" value="Single-stranded DNA-binding protein"/>
    <property type="match status" value="1"/>
</dbReference>
<comment type="caution">
    <text evidence="4">The sequence shown here is derived from an EMBL/GenBank/DDBJ whole genome shotgun (WGS) entry which is preliminary data.</text>
</comment>
<dbReference type="GO" id="GO:0006260">
    <property type="term" value="P:DNA replication"/>
    <property type="evidence" value="ECO:0007669"/>
    <property type="project" value="InterPro"/>
</dbReference>
<dbReference type="HAMAP" id="MF_00984">
    <property type="entry name" value="SSB"/>
    <property type="match status" value="1"/>
</dbReference>
<gene>
    <name evidence="4" type="primary">ssb_2</name>
    <name evidence="4" type="ORF">LEP1GSC081_4108</name>
</gene>
<dbReference type="RefSeq" id="WP_004755311.1">
    <property type="nucleotide sequence ID" value="NZ_AHMY02000023.1"/>
</dbReference>
<sequence>MKNIAHIILDGNLTSDPEIKTLNSGKSVATFTLAVNHDYKSTSEEPGEVSFVEIELWDRQAVNAHEYLKKGKKATVIGELRQDRWKAQDGSNRSKLKVVGQMIRFDGLPGKKERDAA</sequence>
<dbReference type="GO" id="GO:0003697">
    <property type="term" value="F:single-stranded DNA binding"/>
    <property type="evidence" value="ECO:0007669"/>
    <property type="project" value="UniProtKB-UniRule"/>
</dbReference>
<dbReference type="InterPro" id="IPR000424">
    <property type="entry name" value="Primosome_PriB/ssb"/>
</dbReference>
<dbReference type="GeneID" id="34315656"/>
<dbReference type="GO" id="GO:0009295">
    <property type="term" value="C:nucleoid"/>
    <property type="evidence" value="ECO:0007669"/>
    <property type="project" value="TreeGrafter"/>
</dbReference>
<dbReference type="InterPro" id="IPR011344">
    <property type="entry name" value="ssDNA-bd"/>
</dbReference>
<dbReference type="PIRSF" id="PIRSF002070">
    <property type="entry name" value="SSB"/>
    <property type="match status" value="1"/>
</dbReference>